<feature type="domain" description="Granulins" evidence="6">
    <location>
        <begin position="24"/>
        <end position="75"/>
    </location>
</feature>
<dbReference type="InterPro" id="IPR037277">
    <property type="entry name" value="Granulin_sf"/>
</dbReference>
<feature type="chain" id="PRO_5036482306" description="Granulins domain-containing protein" evidence="5">
    <location>
        <begin position="23"/>
        <end position="230"/>
    </location>
</feature>
<feature type="signal peptide" evidence="5">
    <location>
        <begin position="1"/>
        <end position="22"/>
    </location>
</feature>
<comment type="caution">
    <text evidence="7">The sequence shown here is derived from an EMBL/GenBank/DDBJ whole genome shotgun (WGS) entry which is preliminary data.</text>
</comment>
<dbReference type="SMART" id="SM00277">
    <property type="entry name" value="GRAN"/>
    <property type="match status" value="2"/>
</dbReference>
<evidence type="ECO:0000313" key="7">
    <source>
        <dbReference type="EMBL" id="GFR17771.1"/>
    </source>
</evidence>
<evidence type="ECO:0000256" key="5">
    <source>
        <dbReference type="SAM" id="SignalP"/>
    </source>
</evidence>
<dbReference type="Gene3D" id="2.10.25.160">
    <property type="entry name" value="Granulin"/>
    <property type="match status" value="2"/>
</dbReference>
<organism evidence="7 8">
    <name type="scientific">Trichonephila clavata</name>
    <name type="common">Joro spider</name>
    <name type="synonym">Nephila clavata</name>
    <dbReference type="NCBI Taxonomy" id="2740835"/>
    <lineage>
        <taxon>Eukaryota</taxon>
        <taxon>Metazoa</taxon>
        <taxon>Ecdysozoa</taxon>
        <taxon>Arthropoda</taxon>
        <taxon>Chelicerata</taxon>
        <taxon>Arachnida</taxon>
        <taxon>Araneae</taxon>
        <taxon>Araneomorphae</taxon>
        <taxon>Entelegynae</taxon>
        <taxon>Araneoidea</taxon>
        <taxon>Nephilidae</taxon>
        <taxon>Trichonephila</taxon>
    </lineage>
</organism>
<name>A0A8X6LP30_TRICU</name>
<evidence type="ECO:0000256" key="2">
    <source>
        <dbReference type="ARBA" id="ARBA00010093"/>
    </source>
</evidence>
<feature type="domain" description="Granulins" evidence="6">
    <location>
        <begin position="114"/>
        <end position="166"/>
    </location>
</feature>
<dbReference type="InterPro" id="IPR000118">
    <property type="entry name" value="Granulin"/>
</dbReference>
<evidence type="ECO:0000256" key="4">
    <source>
        <dbReference type="ARBA" id="ARBA00023157"/>
    </source>
</evidence>
<evidence type="ECO:0000256" key="3">
    <source>
        <dbReference type="ARBA" id="ARBA00022525"/>
    </source>
</evidence>
<comment type="subcellular location">
    <subcellularLocation>
        <location evidence="1">Secreted</location>
    </subcellularLocation>
</comment>
<evidence type="ECO:0000259" key="6">
    <source>
        <dbReference type="SMART" id="SM00277"/>
    </source>
</evidence>
<dbReference type="OrthoDB" id="5854875at2759"/>
<comment type="similarity">
    <text evidence="2">Belongs to the granulin family.</text>
</comment>
<dbReference type="Proteomes" id="UP000887116">
    <property type="component" value="Unassembled WGS sequence"/>
</dbReference>
<evidence type="ECO:0000256" key="1">
    <source>
        <dbReference type="ARBA" id="ARBA00004613"/>
    </source>
</evidence>
<proteinExistence type="inferred from homology"/>
<protein>
    <recommendedName>
        <fullName evidence="6">Granulins domain-containing protein</fullName>
    </recommendedName>
</protein>
<dbReference type="PANTHER" id="PTHR12274:SF3">
    <property type="entry name" value="PROGRANULIN"/>
    <property type="match status" value="1"/>
</dbReference>
<dbReference type="AlphaFoldDB" id="A0A8X6LP30"/>
<dbReference type="GO" id="GO:0005576">
    <property type="term" value="C:extracellular region"/>
    <property type="evidence" value="ECO:0007669"/>
    <property type="project" value="UniProtKB-SubCell"/>
</dbReference>
<dbReference type="InterPro" id="IPR039036">
    <property type="entry name" value="Granulin_fam"/>
</dbReference>
<keyword evidence="3" id="KW-0964">Secreted</keyword>
<reference evidence="7" key="1">
    <citation type="submission" date="2020-07" db="EMBL/GenBank/DDBJ databases">
        <title>Multicomponent nature underlies the extraordinary mechanical properties of spider dragline silk.</title>
        <authorList>
            <person name="Kono N."/>
            <person name="Nakamura H."/>
            <person name="Mori M."/>
            <person name="Yoshida Y."/>
            <person name="Ohtoshi R."/>
            <person name="Malay A.D."/>
            <person name="Moran D.A.P."/>
            <person name="Tomita M."/>
            <person name="Numata K."/>
            <person name="Arakawa K."/>
        </authorList>
    </citation>
    <scope>NUCLEOTIDE SEQUENCE</scope>
</reference>
<gene>
    <name evidence="7" type="ORF">TNCT_713641</name>
</gene>
<keyword evidence="4" id="KW-1015">Disulfide bond</keyword>
<dbReference type="PANTHER" id="PTHR12274">
    <property type="entry name" value="GRANULIN"/>
    <property type="match status" value="1"/>
</dbReference>
<evidence type="ECO:0000313" key="8">
    <source>
        <dbReference type="Proteomes" id="UP000887116"/>
    </source>
</evidence>
<keyword evidence="8" id="KW-1185">Reference proteome</keyword>
<sequence>TSLVMDSLAAVVLLSFIIGVFGNCETNSCKPTETCCPLSVTGGWSCCPYTDAVCCSNGTHCCPKRTFCHAPTGACFPETDFLGTDFFAADVIQKRRGIAEEDEFNFNEMELGPCDQDAWCPPAETCCLANVDGELSCCPYTDAVCCPNGHYCCPRGTICHELTDACIPEMELIPPDTIQKRLSIAEDELNFNELELNPCIEEDWCPPDFVCCKTLEGEFGCCPFKGSPLV</sequence>
<dbReference type="Pfam" id="PF00396">
    <property type="entry name" value="Granulin"/>
    <property type="match status" value="2"/>
</dbReference>
<keyword evidence="5" id="KW-0732">Signal</keyword>
<dbReference type="EMBL" id="BMAO01037444">
    <property type="protein sequence ID" value="GFR17771.1"/>
    <property type="molecule type" value="Genomic_DNA"/>
</dbReference>
<feature type="non-terminal residue" evidence="7">
    <location>
        <position position="1"/>
    </location>
</feature>
<accession>A0A8X6LP30</accession>